<proteinExistence type="predicted"/>
<accession>A0A2X6K7U8</accession>
<organism evidence="1 2">
    <name type="scientific">Escherichia coli</name>
    <dbReference type="NCBI Taxonomy" id="562"/>
    <lineage>
        <taxon>Bacteria</taxon>
        <taxon>Pseudomonadati</taxon>
        <taxon>Pseudomonadota</taxon>
        <taxon>Gammaproteobacteria</taxon>
        <taxon>Enterobacterales</taxon>
        <taxon>Enterobacteriaceae</taxon>
        <taxon>Escherichia</taxon>
    </lineage>
</organism>
<protein>
    <submittedName>
        <fullName evidence="1">Uncharacterized protein</fullName>
    </submittedName>
</protein>
<evidence type="ECO:0000313" key="1">
    <source>
        <dbReference type="EMBL" id="STE71610.1"/>
    </source>
</evidence>
<dbReference type="EMBL" id="UFZA01000002">
    <property type="protein sequence ID" value="STE71610.1"/>
    <property type="molecule type" value="Genomic_DNA"/>
</dbReference>
<dbReference type="Proteomes" id="UP000255164">
    <property type="component" value="Unassembled WGS sequence"/>
</dbReference>
<sequence length="36" mass="4144">MSELKIRMNPSRKAIKFAQCVLQMAEGECYIKECHG</sequence>
<dbReference type="AlphaFoldDB" id="A0A2X6K7U8"/>
<name>A0A2X6K7U8_ECOLX</name>
<reference evidence="1 2" key="1">
    <citation type="submission" date="2018-06" db="EMBL/GenBank/DDBJ databases">
        <authorList>
            <consortium name="Pathogen Informatics"/>
            <person name="Doyle S."/>
        </authorList>
    </citation>
    <scope>NUCLEOTIDE SEQUENCE [LARGE SCALE GENOMIC DNA]</scope>
    <source>
        <strain evidence="1 2">NCTC10082</strain>
    </source>
</reference>
<evidence type="ECO:0000313" key="2">
    <source>
        <dbReference type="Proteomes" id="UP000255164"/>
    </source>
</evidence>
<gene>
    <name evidence="1" type="ORF">NCTC10082_04502</name>
</gene>